<dbReference type="Pfam" id="PF01388">
    <property type="entry name" value="ARID"/>
    <property type="match status" value="1"/>
</dbReference>
<evidence type="ECO:0000313" key="7">
    <source>
        <dbReference type="Proteomes" id="UP000053558"/>
    </source>
</evidence>
<dbReference type="GO" id="GO:0016514">
    <property type="term" value="C:SWI/SNF complex"/>
    <property type="evidence" value="ECO:0007669"/>
    <property type="project" value="TreeGrafter"/>
</dbReference>
<feature type="domain" description="ARID" evidence="5">
    <location>
        <begin position="59"/>
        <end position="187"/>
    </location>
</feature>
<feature type="compositionally biased region" description="Polar residues" evidence="4">
    <location>
        <begin position="341"/>
        <end position="352"/>
    </location>
</feature>
<feature type="compositionally biased region" description="Polar residues" evidence="4">
    <location>
        <begin position="248"/>
        <end position="281"/>
    </location>
</feature>
<dbReference type="Proteomes" id="UP000053558">
    <property type="component" value="Unassembled WGS sequence"/>
</dbReference>
<organism evidence="6 7">
    <name type="scientific">Coniophora puteana (strain RWD-64-598)</name>
    <name type="common">Brown rot fungus</name>
    <dbReference type="NCBI Taxonomy" id="741705"/>
    <lineage>
        <taxon>Eukaryota</taxon>
        <taxon>Fungi</taxon>
        <taxon>Dikarya</taxon>
        <taxon>Basidiomycota</taxon>
        <taxon>Agaricomycotina</taxon>
        <taxon>Agaricomycetes</taxon>
        <taxon>Agaricomycetidae</taxon>
        <taxon>Boletales</taxon>
        <taxon>Coniophorineae</taxon>
        <taxon>Coniophoraceae</taxon>
        <taxon>Coniophora</taxon>
    </lineage>
</organism>
<reference evidence="7" key="1">
    <citation type="journal article" date="2012" name="Science">
        <title>The Paleozoic origin of enzymatic lignin decomposition reconstructed from 31 fungal genomes.</title>
        <authorList>
            <person name="Floudas D."/>
            <person name="Binder M."/>
            <person name="Riley R."/>
            <person name="Barry K."/>
            <person name="Blanchette R.A."/>
            <person name="Henrissat B."/>
            <person name="Martinez A.T."/>
            <person name="Otillar R."/>
            <person name="Spatafora J.W."/>
            <person name="Yadav J.S."/>
            <person name="Aerts A."/>
            <person name="Benoit I."/>
            <person name="Boyd A."/>
            <person name="Carlson A."/>
            <person name="Copeland A."/>
            <person name="Coutinho P.M."/>
            <person name="de Vries R.P."/>
            <person name="Ferreira P."/>
            <person name="Findley K."/>
            <person name="Foster B."/>
            <person name="Gaskell J."/>
            <person name="Glotzer D."/>
            <person name="Gorecki P."/>
            <person name="Heitman J."/>
            <person name="Hesse C."/>
            <person name="Hori C."/>
            <person name="Igarashi K."/>
            <person name="Jurgens J.A."/>
            <person name="Kallen N."/>
            <person name="Kersten P."/>
            <person name="Kohler A."/>
            <person name="Kuees U."/>
            <person name="Kumar T.K.A."/>
            <person name="Kuo A."/>
            <person name="LaButti K."/>
            <person name="Larrondo L.F."/>
            <person name="Lindquist E."/>
            <person name="Ling A."/>
            <person name="Lombard V."/>
            <person name="Lucas S."/>
            <person name="Lundell T."/>
            <person name="Martin R."/>
            <person name="McLaughlin D.J."/>
            <person name="Morgenstern I."/>
            <person name="Morin E."/>
            <person name="Murat C."/>
            <person name="Nagy L.G."/>
            <person name="Nolan M."/>
            <person name="Ohm R.A."/>
            <person name="Patyshakuliyeva A."/>
            <person name="Rokas A."/>
            <person name="Ruiz-Duenas F.J."/>
            <person name="Sabat G."/>
            <person name="Salamov A."/>
            <person name="Samejima M."/>
            <person name="Schmutz J."/>
            <person name="Slot J.C."/>
            <person name="St John F."/>
            <person name="Stenlid J."/>
            <person name="Sun H."/>
            <person name="Sun S."/>
            <person name="Syed K."/>
            <person name="Tsang A."/>
            <person name="Wiebenga A."/>
            <person name="Young D."/>
            <person name="Pisabarro A."/>
            <person name="Eastwood D.C."/>
            <person name="Martin F."/>
            <person name="Cullen D."/>
            <person name="Grigoriev I.V."/>
            <person name="Hibbett D.S."/>
        </authorList>
    </citation>
    <scope>NUCLEOTIDE SEQUENCE [LARGE SCALE GENOMIC DNA]</scope>
    <source>
        <strain evidence="7">RWD-64-598 SS2</strain>
    </source>
</reference>
<feature type="region of interest" description="Disordered" evidence="4">
    <location>
        <begin position="1"/>
        <end position="60"/>
    </location>
</feature>
<dbReference type="SUPFAM" id="SSF46774">
    <property type="entry name" value="ARID-like"/>
    <property type="match status" value="1"/>
</dbReference>
<accession>A0A5M3N590</accession>
<dbReference type="GeneID" id="19211685"/>
<dbReference type="RefSeq" id="XP_007763346.1">
    <property type="nucleotide sequence ID" value="XM_007765156.1"/>
</dbReference>
<dbReference type="GO" id="GO:0006357">
    <property type="term" value="P:regulation of transcription by RNA polymerase II"/>
    <property type="evidence" value="ECO:0007669"/>
    <property type="project" value="TreeGrafter"/>
</dbReference>
<feature type="compositionally biased region" description="Low complexity" evidence="4">
    <location>
        <begin position="312"/>
        <end position="335"/>
    </location>
</feature>
<evidence type="ECO:0000256" key="2">
    <source>
        <dbReference type="ARBA" id="ARBA00023163"/>
    </source>
</evidence>
<keyword evidence="1" id="KW-0805">Transcription regulation</keyword>
<proteinExistence type="predicted"/>
<evidence type="ECO:0000259" key="5">
    <source>
        <dbReference type="PROSITE" id="PS51011"/>
    </source>
</evidence>
<dbReference type="InterPro" id="IPR036431">
    <property type="entry name" value="ARID_dom_sf"/>
</dbReference>
<keyword evidence="2" id="KW-0804">Transcription</keyword>
<dbReference type="PROSITE" id="PS51011">
    <property type="entry name" value="ARID"/>
    <property type="match status" value="1"/>
</dbReference>
<dbReference type="InterPro" id="IPR001606">
    <property type="entry name" value="ARID_dom"/>
</dbReference>
<feature type="region of interest" description="Disordered" evidence="4">
    <location>
        <begin position="193"/>
        <end position="352"/>
    </location>
</feature>
<feature type="compositionally biased region" description="Polar residues" evidence="4">
    <location>
        <begin position="202"/>
        <end position="213"/>
    </location>
</feature>
<gene>
    <name evidence="6" type="ORF">CONPUDRAFT_95221</name>
</gene>
<feature type="compositionally biased region" description="Basic and acidic residues" evidence="4">
    <location>
        <begin position="298"/>
        <end position="307"/>
    </location>
</feature>
<dbReference type="GO" id="GO:0000976">
    <property type="term" value="F:transcription cis-regulatory region binding"/>
    <property type="evidence" value="ECO:0007669"/>
    <property type="project" value="TreeGrafter"/>
</dbReference>
<feature type="region of interest" description="Disordered" evidence="4">
    <location>
        <begin position="73"/>
        <end position="104"/>
    </location>
</feature>
<name>A0A5M3N590_CONPW</name>
<dbReference type="PANTHER" id="PTHR13964">
    <property type="entry name" value="RBP-RELATED"/>
    <property type="match status" value="1"/>
</dbReference>
<keyword evidence="3" id="KW-0539">Nucleus</keyword>
<dbReference type="PANTHER" id="PTHR13964:SF27">
    <property type="entry name" value="HAT-TRICK, ISOFORM D"/>
    <property type="match status" value="1"/>
</dbReference>
<dbReference type="OMA" id="MAKRNTP"/>
<feature type="compositionally biased region" description="Polar residues" evidence="4">
    <location>
        <begin position="1"/>
        <end position="52"/>
    </location>
</feature>
<dbReference type="KEGG" id="cput:CONPUDRAFT_95221"/>
<sequence length="844" mass="92178">MPSANNQFGPPLQDGSNSMPANSFGPQQHGAQMANPSQVNADSSSSHQGLTPQQQASLRQRQRAFLGSLASIHQSKGTPLPPALTGVPYPPNHDPSNSPWKSLDCSSGEPGILRISGRDIDLLKLWSIVTSAGGGPKIASQNLWPLVLQKLDMQWCSSMAPENLKVVATNVANHYSVILHPFEEVWRRNVQAQEQNRKAQMARQQSDQQGSLPANTGSASNQQSSASSHVSNQMHVDNGGASDAAGHASTSTSSPQVNNLQLPRSPISQKASSVPATQSPAPNGFSDGDDAQSRKRAHEGEEMDGKRARQKTGLLDLPDTLPSLTTSPLLSSGGPVPSPQKTPSSSQAQTQYLRTKVEYVPYAREVETYGGRDLNAMDEDYARSTMRPIRDINEWGTVDIEALTMSIRSRLTAELSYALTTLMLLSTMRGPTPGSGFPIAQCPDLMDDVLDLMEDEAFGGTPDLATYNIDARNYIPRHKELVQTVVEDETCPFAGLESREGSQRGRKLSSAQHSPANLILAVLNVIRNLSVIPDNQPYLAQHERLLDLVLRMGGIVQDADGQLRAVSSALSLPDVISVRKEAISILGNLAGMIQYPSTAPSPAVIRSSTRAFELLASVLVEPSDAVPPMQLLKDSNLTLPTSRPPQLADLALDIFTRLAQPDQNRKVLATVIPETWIWKLLESLVRRLPMSDHDFAFLSREPWLCYTERAVMSIYALAFLSSAELKRKIRTDRKLCFPQVMIRVVQKLLMTPPHLETRQWYLVTARRAVEALKLIDVGQDSFDAVPAVTPALAFGMGFGESGDSGVERGTGLFGGRRDVWDLLMQRDLDPIMFTELESLTRVEF</sequence>
<feature type="compositionally biased region" description="Low complexity" evidence="4">
    <location>
        <begin position="214"/>
        <end position="233"/>
    </location>
</feature>
<keyword evidence="7" id="KW-1185">Reference proteome</keyword>
<evidence type="ECO:0000256" key="1">
    <source>
        <dbReference type="ARBA" id="ARBA00023015"/>
    </source>
</evidence>
<dbReference type="OrthoDB" id="1938591at2759"/>
<dbReference type="SMART" id="SM01014">
    <property type="entry name" value="ARID"/>
    <property type="match status" value="1"/>
</dbReference>
<dbReference type="Gene3D" id="1.10.150.60">
    <property type="entry name" value="ARID DNA-binding domain"/>
    <property type="match status" value="1"/>
</dbReference>
<dbReference type="CDD" id="cd16100">
    <property type="entry name" value="ARID"/>
    <property type="match status" value="1"/>
</dbReference>
<evidence type="ECO:0000256" key="3">
    <source>
        <dbReference type="ARBA" id="ARBA00023242"/>
    </source>
</evidence>
<evidence type="ECO:0000256" key="4">
    <source>
        <dbReference type="SAM" id="MobiDB-lite"/>
    </source>
</evidence>
<evidence type="ECO:0000313" key="6">
    <source>
        <dbReference type="EMBL" id="EIW86580.1"/>
    </source>
</evidence>
<dbReference type="AlphaFoldDB" id="A0A5M3N590"/>
<dbReference type="EMBL" id="JH711573">
    <property type="protein sequence ID" value="EIW86580.1"/>
    <property type="molecule type" value="Genomic_DNA"/>
</dbReference>
<protein>
    <recommendedName>
        <fullName evidence="5">ARID domain-containing protein</fullName>
    </recommendedName>
</protein>
<comment type="caution">
    <text evidence="6">The sequence shown here is derived from an EMBL/GenBank/DDBJ whole genome shotgun (WGS) entry which is preliminary data.</text>
</comment>
<dbReference type="InterPro" id="IPR051232">
    <property type="entry name" value="ARID/SWI1_ChromRemod"/>
</dbReference>